<keyword evidence="5" id="KW-1185">Reference proteome</keyword>
<dbReference type="Gene3D" id="3.60.15.10">
    <property type="entry name" value="Ribonuclease Z/Hydroxyacylglutathione hydrolase-like"/>
    <property type="match status" value="1"/>
</dbReference>
<keyword evidence="2" id="KW-0732">Signal</keyword>
<evidence type="ECO:0000256" key="2">
    <source>
        <dbReference type="SAM" id="SignalP"/>
    </source>
</evidence>
<dbReference type="InterPro" id="IPR001279">
    <property type="entry name" value="Metallo-B-lactamas"/>
</dbReference>
<dbReference type="SMART" id="SM00849">
    <property type="entry name" value="Lactamase_B"/>
    <property type="match status" value="1"/>
</dbReference>
<feature type="region of interest" description="Disordered" evidence="1">
    <location>
        <begin position="350"/>
        <end position="371"/>
    </location>
</feature>
<feature type="domain" description="Metallo-beta-lactamase" evidence="3">
    <location>
        <begin position="91"/>
        <end position="299"/>
    </location>
</feature>
<proteinExistence type="predicted"/>
<dbReference type="PROSITE" id="PS51257">
    <property type="entry name" value="PROKAR_LIPOPROTEIN"/>
    <property type="match status" value="1"/>
</dbReference>
<feature type="signal peptide" evidence="2">
    <location>
        <begin position="1"/>
        <end position="19"/>
    </location>
</feature>
<dbReference type="KEGG" id="sacz:AOT14_04980"/>
<dbReference type="PANTHER" id="PTHR30619">
    <property type="entry name" value="DNA INTERNALIZATION/COMPETENCE PROTEIN COMEC/REC2"/>
    <property type="match status" value="1"/>
</dbReference>
<organism evidence="4 5">
    <name type="scientific">Stenotrophomonas acidaminiphila</name>
    <dbReference type="NCBI Taxonomy" id="128780"/>
    <lineage>
        <taxon>Bacteria</taxon>
        <taxon>Pseudomonadati</taxon>
        <taxon>Pseudomonadota</taxon>
        <taxon>Gammaproteobacteria</taxon>
        <taxon>Lysobacterales</taxon>
        <taxon>Lysobacteraceae</taxon>
        <taxon>Stenotrophomonas</taxon>
    </lineage>
</organism>
<accession>A0A0S1AVW7</accession>
<evidence type="ECO:0000313" key="5">
    <source>
        <dbReference type="Proteomes" id="UP000061010"/>
    </source>
</evidence>
<dbReference type="SUPFAM" id="SSF56281">
    <property type="entry name" value="Metallo-hydrolase/oxidoreductase"/>
    <property type="match status" value="1"/>
</dbReference>
<feature type="chain" id="PRO_5006588497" evidence="2">
    <location>
        <begin position="20"/>
        <end position="403"/>
    </location>
</feature>
<gene>
    <name evidence="4" type="ORF">AOT14_04980</name>
</gene>
<name>A0A0S1AVW7_9GAMM</name>
<evidence type="ECO:0000259" key="3">
    <source>
        <dbReference type="SMART" id="SM00849"/>
    </source>
</evidence>
<protein>
    <submittedName>
        <fullName evidence="4">Beta-lactamase superfamily domain protein</fullName>
    </submittedName>
</protein>
<dbReference type="InterPro" id="IPR036866">
    <property type="entry name" value="RibonucZ/Hydroxyglut_hydro"/>
</dbReference>
<dbReference type="Proteomes" id="UP000061010">
    <property type="component" value="Chromosome"/>
</dbReference>
<dbReference type="AlphaFoldDB" id="A0A0S1AVW7"/>
<evidence type="ECO:0000256" key="1">
    <source>
        <dbReference type="SAM" id="MobiDB-lite"/>
    </source>
</evidence>
<dbReference type="PATRIC" id="fig|128780.6.peg.506"/>
<dbReference type="PANTHER" id="PTHR30619:SF1">
    <property type="entry name" value="RECOMBINATION PROTEIN 2"/>
    <property type="match status" value="1"/>
</dbReference>
<dbReference type="InterPro" id="IPR052159">
    <property type="entry name" value="Competence_DNA_uptake"/>
</dbReference>
<reference evidence="4 5" key="1">
    <citation type="journal article" date="2015" name="Genome Announc.">
        <title>Complete Genome Sequencing of Stenotrophomonas acidaminiphila ZAC14D2_NAIMI4_2, a Multidrug-Resistant Strain Isolated from Sediments of a Polluted River in Mexico, Uncovers New Antibiotic Resistance Genes and a Novel Class-II Lasso Peptide Biosynthesis Gene Cluster.</title>
        <authorList>
            <person name="Vinuesa P."/>
            <person name="Ochoa-Sanchez L.E."/>
        </authorList>
    </citation>
    <scope>NUCLEOTIDE SEQUENCE [LARGE SCALE GENOMIC DNA]</scope>
    <source>
        <strain evidence="4 5">ZAC14D2_NAIMI4_2</strain>
    </source>
</reference>
<dbReference type="Pfam" id="PF00753">
    <property type="entry name" value="Lactamase_B"/>
    <property type="match status" value="1"/>
</dbReference>
<evidence type="ECO:0000313" key="4">
    <source>
        <dbReference type="EMBL" id="ALJ26943.1"/>
    </source>
</evidence>
<sequence precursor="true">MRLLLCCALSAGLFLSACSATKPVRPDRAGSIAPTQNVVVIRGLEGEGDVQRAPPAVVRRLEVEERNNRYLGRLQAVEPPDLHVRVVDVGQGLCVVGLTAEGYTFLVDAGHWIGTACADGVDKLLPDMGLSMVVLTHSDGDHLGNLPLILESREVGTLLWTGYTPPHCTHIGASGCTTFFNAREAIGEVAADESTVLNLKTTPLAPGQVFELGEVEITFLAGWHEFPDVGQMSPSEISNAVSIMVRISHGGRSILVTGDAIGRPLRGSDDETCTGSEGWAVENVEEDLLSADVLIASHHGGNNGSAKCFITAVAPEFVIFSAGGGHGHPHRETVARFLGAGTPEKHLLRTDRGSNSASDAEEGEWAETSVPACGDGSKDDDIDILFGSDGGITTSYVGPNRCK</sequence>
<dbReference type="EMBL" id="CP012900">
    <property type="protein sequence ID" value="ALJ26943.1"/>
    <property type="molecule type" value="Genomic_DNA"/>
</dbReference>
<dbReference type="OrthoDB" id="418728at2"/>